<evidence type="ECO:0000256" key="2">
    <source>
        <dbReference type="ARBA" id="ARBA00004123"/>
    </source>
</evidence>
<dbReference type="Pfam" id="PF00097">
    <property type="entry name" value="zf-C3HC4"/>
    <property type="match status" value="1"/>
</dbReference>
<evidence type="ECO:0000256" key="11">
    <source>
        <dbReference type="ARBA" id="ARBA00023054"/>
    </source>
</evidence>
<evidence type="ECO:0000313" key="18">
    <source>
        <dbReference type="Proteomes" id="UP001341840"/>
    </source>
</evidence>
<comment type="similarity">
    <text evidence="4 14">Belongs to the BRE1 family.</text>
</comment>
<organism evidence="17 18">
    <name type="scientific">Stylosanthes scabra</name>
    <dbReference type="NCBI Taxonomy" id="79078"/>
    <lineage>
        <taxon>Eukaryota</taxon>
        <taxon>Viridiplantae</taxon>
        <taxon>Streptophyta</taxon>
        <taxon>Embryophyta</taxon>
        <taxon>Tracheophyta</taxon>
        <taxon>Spermatophyta</taxon>
        <taxon>Magnoliopsida</taxon>
        <taxon>eudicotyledons</taxon>
        <taxon>Gunneridae</taxon>
        <taxon>Pentapetalae</taxon>
        <taxon>rosids</taxon>
        <taxon>fabids</taxon>
        <taxon>Fabales</taxon>
        <taxon>Fabaceae</taxon>
        <taxon>Papilionoideae</taxon>
        <taxon>50 kb inversion clade</taxon>
        <taxon>dalbergioids sensu lato</taxon>
        <taxon>Dalbergieae</taxon>
        <taxon>Pterocarpus clade</taxon>
        <taxon>Stylosanthes</taxon>
    </lineage>
</organism>
<dbReference type="EMBL" id="JASCZI010000611">
    <property type="protein sequence ID" value="MED6112682.1"/>
    <property type="molecule type" value="Genomic_DNA"/>
</dbReference>
<reference evidence="17 18" key="1">
    <citation type="journal article" date="2023" name="Plants (Basel)">
        <title>Bridging the Gap: Combining Genomics and Transcriptomics Approaches to Understand Stylosanthes scabra, an Orphan Legume from the Brazilian Caatinga.</title>
        <authorList>
            <person name="Ferreira-Neto J.R.C."/>
            <person name="da Silva M.D."/>
            <person name="Binneck E."/>
            <person name="de Melo N.F."/>
            <person name="da Silva R.H."/>
            <person name="de Melo A.L.T.M."/>
            <person name="Pandolfi V."/>
            <person name="Bustamante F.O."/>
            <person name="Brasileiro-Vidal A.C."/>
            <person name="Benko-Iseppon A.M."/>
        </authorList>
    </citation>
    <scope>NUCLEOTIDE SEQUENCE [LARGE SCALE GENOMIC DNA]</scope>
    <source>
        <tissue evidence="17">Leaves</tissue>
    </source>
</reference>
<keyword evidence="8 14" id="KW-0833">Ubl conjugation pathway</keyword>
<dbReference type="PANTHER" id="PTHR23163">
    <property type="entry name" value="RING FINGER PROTEIN-RELATED"/>
    <property type="match status" value="1"/>
</dbReference>
<keyword evidence="11 14" id="KW-0175">Coiled coil</keyword>
<keyword evidence="7 13" id="KW-0863">Zinc-finger</keyword>
<accession>A0ABU6QL07</accession>
<dbReference type="CDD" id="cd16499">
    <property type="entry name" value="RING-HC_Bre1-like"/>
    <property type="match status" value="1"/>
</dbReference>
<feature type="domain" description="RING-type" evidence="16">
    <location>
        <begin position="370"/>
        <end position="408"/>
    </location>
</feature>
<feature type="coiled-coil region" evidence="15">
    <location>
        <begin position="54"/>
        <end position="180"/>
    </location>
</feature>
<comment type="subcellular location">
    <subcellularLocation>
        <location evidence="2 14">Nucleus</location>
    </subcellularLocation>
</comment>
<evidence type="ECO:0000256" key="13">
    <source>
        <dbReference type="PROSITE-ProRule" id="PRU00175"/>
    </source>
</evidence>
<dbReference type="SUPFAM" id="SSF57850">
    <property type="entry name" value="RING/U-box"/>
    <property type="match status" value="1"/>
</dbReference>
<evidence type="ECO:0000313" key="17">
    <source>
        <dbReference type="EMBL" id="MED6112682.1"/>
    </source>
</evidence>
<comment type="caution">
    <text evidence="17">The sequence shown here is derived from an EMBL/GenBank/DDBJ whole genome shotgun (WGS) entry which is preliminary data.</text>
</comment>
<name>A0ABU6QL07_9FABA</name>
<feature type="coiled-coil region" evidence="15">
    <location>
        <begin position="279"/>
        <end position="348"/>
    </location>
</feature>
<dbReference type="Proteomes" id="UP001341840">
    <property type="component" value="Unassembled WGS sequence"/>
</dbReference>
<evidence type="ECO:0000256" key="1">
    <source>
        <dbReference type="ARBA" id="ARBA00000900"/>
    </source>
</evidence>
<dbReference type="InterPro" id="IPR013956">
    <property type="entry name" value="E3_ubiquit_lig_Bre1"/>
</dbReference>
<protein>
    <recommendedName>
        <fullName evidence="14">E3 ubiquitin protein ligase</fullName>
        <ecNumber evidence="14">2.3.2.27</ecNumber>
    </recommendedName>
</protein>
<evidence type="ECO:0000256" key="4">
    <source>
        <dbReference type="ARBA" id="ARBA00005555"/>
    </source>
</evidence>
<keyword evidence="5 14" id="KW-0808">Transferase</keyword>
<keyword evidence="18" id="KW-1185">Reference proteome</keyword>
<proteinExistence type="inferred from homology"/>
<evidence type="ECO:0000256" key="12">
    <source>
        <dbReference type="ARBA" id="ARBA00023242"/>
    </source>
</evidence>
<evidence type="ECO:0000256" key="10">
    <source>
        <dbReference type="ARBA" id="ARBA00022853"/>
    </source>
</evidence>
<dbReference type="EC" id="2.3.2.27" evidence="14"/>
<evidence type="ECO:0000256" key="5">
    <source>
        <dbReference type="ARBA" id="ARBA00022679"/>
    </source>
</evidence>
<evidence type="ECO:0000256" key="7">
    <source>
        <dbReference type="ARBA" id="ARBA00022771"/>
    </source>
</evidence>
<sequence length="422" mass="47992">MASALSKEMGMMEAQVKRWKDAAHEAVSLREKAHSLRAMLSGKTSEVSSLANKCSEQDSEIKSLKTLIENLQKEKLELEFVLDMYGQENYDKSTLEEIKESENKAHSQAEMLKNALDEHSLELRVKAANEAEEACEQRLAAAEAEIEDLRAKLDAAERDILELTEAIKVKEAEAEAYISEIETIGQAYEDMQTQNQHLMKQVTERDDYNIKLVSESVKTKQVHSSLLAEKQALAKQLQQINTLIDASKMRIAHVEEQMKAVLLEGIKCNQEEKNLHVALEFAKWELADAEKELKWLKSALSSSEKEYDQIQKDVAAVEMELESERSARMKLEEELREVNRQIAELSSETGETAIQKLEAEIKICKNMIKCTVCSDRPKEVVIVKCYHLFCNPCIQRNLELRHRKCPACGTAFGQSDVRFVKI</sequence>
<evidence type="ECO:0000256" key="8">
    <source>
        <dbReference type="ARBA" id="ARBA00022786"/>
    </source>
</evidence>
<evidence type="ECO:0000256" key="6">
    <source>
        <dbReference type="ARBA" id="ARBA00022723"/>
    </source>
</evidence>
<dbReference type="SUPFAM" id="SSF57997">
    <property type="entry name" value="Tropomyosin"/>
    <property type="match status" value="1"/>
</dbReference>
<dbReference type="InterPro" id="IPR018957">
    <property type="entry name" value="Znf_C3HC4_RING-type"/>
</dbReference>
<dbReference type="SMART" id="SM00184">
    <property type="entry name" value="RING"/>
    <property type="match status" value="1"/>
</dbReference>
<dbReference type="Gene3D" id="3.30.40.10">
    <property type="entry name" value="Zinc/RING finger domain, C3HC4 (zinc finger)"/>
    <property type="match status" value="1"/>
</dbReference>
<evidence type="ECO:0000256" key="15">
    <source>
        <dbReference type="SAM" id="Coils"/>
    </source>
</evidence>
<dbReference type="PANTHER" id="PTHR23163:SF8">
    <property type="entry name" value="E3 UBIQUITIN-PROTEIN LIGASE BRE1-LIKE 2"/>
    <property type="match status" value="1"/>
</dbReference>
<dbReference type="PROSITE" id="PS50089">
    <property type="entry name" value="ZF_RING_2"/>
    <property type="match status" value="1"/>
</dbReference>
<keyword evidence="12 14" id="KW-0539">Nucleus</keyword>
<dbReference type="PROSITE" id="PS00518">
    <property type="entry name" value="ZF_RING_1"/>
    <property type="match status" value="1"/>
</dbReference>
<keyword evidence="10 14" id="KW-0156">Chromatin regulator</keyword>
<evidence type="ECO:0000256" key="3">
    <source>
        <dbReference type="ARBA" id="ARBA00004906"/>
    </source>
</evidence>
<comment type="pathway">
    <text evidence="3 14">Protein modification; protein ubiquitination.</text>
</comment>
<evidence type="ECO:0000256" key="9">
    <source>
        <dbReference type="ARBA" id="ARBA00022833"/>
    </source>
</evidence>
<keyword evidence="6 14" id="KW-0479">Metal-binding</keyword>
<dbReference type="InterPro" id="IPR001841">
    <property type="entry name" value="Znf_RING"/>
</dbReference>
<evidence type="ECO:0000259" key="16">
    <source>
        <dbReference type="PROSITE" id="PS50089"/>
    </source>
</evidence>
<comment type="catalytic activity">
    <reaction evidence="1 14">
        <text>S-ubiquitinyl-[E2 ubiquitin-conjugating enzyme]-L-cysteine + [acceptor protein]-L-lysine = [E2 ubiquitin-conjugating enzyme]-L-cysteine + N(6)-ubiquitinyl-[acceptor protein]-L-lysine.</text>
        <dbReference type="EC" id="2.3.2.27"/>
    </reaction>
</comment>
<dbReference type="InterPro" id="IPR017907">
    <property type="entry name" value="Znf_RING_CS"/>
</dbReference>
<dbReference type="InterPro" id="IPR013083">
    <property type="entry name" value="Znf_RING/FYVE/PHD"/>
</dbReference>
<keyword evidence="9 14" id="KW-0862">Zinc</keyword>
<evidence type="ECO:0000256" key="14">
    <source>
        <dbReference type="RuleBase" id="RU365038"/>
    </source>
</evidence>
<gene>
    <name evidence="17" type="ORF">PIB30_118645</name>
</gene>